<dbReference type="AlphaFoldDB" id="A0A3Q7PVS5"/>
<dbReference type="RefSeq" id="XP_025720146.1">
    <property type="nucleotide sequence ID" value="XM_025864361.1"/>
</dbReference>
<feature type="compositionally biased region" description="Gly residues" evidence="3">
    <location>
        <begin position="9"/>
        <end position="31"/>
    </location>
</feature>
<dbReference type="Proteomes" id="UP000286641">
    <property type="component" value="Unplaced"/>
</dbReference>
<dbReference type="InterPro" id="IPR007062">
    <property type="entry name" value="PPI-2"/>
</dbReference>
<feature type="compositionally biased region" description="Basic and acidic residues" evidence="3">
    <location>
        <begin position="254"/>
        <end position="268"/>
    </location>
</feature>
<feature type="compositionally biased region" description="Polar residues" evidence="3">
    <location>
        <begin position="284"/>
        <end position="296"/>
    </location>
</feature>
<protein>
    <submittedName>
        <fullName evidence="5">Uncharacterized protein LOC112817280 isoform X1</fullName>
    </submittedName>
</protein>
<feature type="region of interest" description="Disordered" evidence="3">
    <location>
        <begin position="61"/>
        <end position="98"/>
    </location>
</feature>
<evidence type="ECO:0000313" key="5">
    <source>
        <dbReference type="RefSeq" id="XP_025720146.1"/>
    </source>
</evidence>
<keyword evidence="4" id="KW-1185">Reference proteome</keyword>
<feature type="compositionally biased region" description="Basic and acidic residues" evidence="3">
    <location>
        <begin position="518"/>
        <end position="527"/>
    </location>
</feature>
<organism evidence="4 5">
    <name type="scientific">Callorhinus ursinus</name>
    <name type="common">Northern fur seal</name>
    <dbReference type="NCBI Taxonomy" id="34884"/>
    <lineage>
        <taxon>Eukaryota</taxon>
        <taxon>Metazoa</taxon>
        <taxon>Chordata</taxon>
        <taxon>Craniata</taxon>
        <taxon>Vertebrata</taxon>
        <taxon>Euteleostomi</taxon>
        <taxon>Mammalia</taxon>
        <taxon>Eutheria</taxon>
        <taxon>Laurasiatheria</taxon>
        <taxon>Carnivora</taxon>
        <taxon>Caniformia</taxon>
        <taxon>Pinnipedia</taxon>
        <taxon>Otariidae</taxon>
        <taxon>Callorhinus</taxon>
    </lineage>
</organism>
<comment type="similarity">
    <text evidence="1">Belongs to the protein phosphatase inhibitor 2 family.</text>
</comment>
<feature type="compositionally biased region" description="Polar residues" evidence="3">
    <location>
        <begin position="242"/>
        <end position="253"/>
    </location>
</feature>
<gene>
    <name evidence="5" type="primary">LOC112817280</name>
</gene>
<feature type="region of interest" description="Disordered" evidence="3">
    <location>
        <begin position="242"/>
        <end position="268"/>
    </location>
</feature>
<sequence>MEKQEAPGAAGGLSGESPGGATKGVPGGIGGVEADAGPPSGVVLFHGSGTSLHSGGAVTCCPGSSRPSGGGTVLGSGPNQHPGRVADRSAGSRTYPDGLNASFPGTSVCGTCRSRSGCSGVFNSECSPPRSGSTLLHSHKPCEDRPRSILKTSASIFMQKSPSAEKKKSQRWDEMNILATYHPAGKDYGSTKVDEPSTPYHRLQDSDEDLLGASSGWATPQALAERFATMDNFYPKVLQYSDNRSSGSSASFSKTREMRDSSDFDKHRKSHYDEGKFLKAQRNLPFSNNKHSNEASASMGGGSRGVMLDPEPRPVEKGWTGGLARGVKDEIGLVTRNHIPKIKDSPTFRNRSPPSATIVSDQEIDLQRKEYYSKGRYLRCSPHPELEEDTEDEPEQQDTSANFNWVSENPISTEVRLLDHTGSPVRDPRTPEESLAGTTSQPGAALSSKDRAQSGWCQWLVSKGLNWRSPESLEKKPGSSPHSPHQNQCRREPRQGRVASCAGQGGRGPEWTKPCGFDGHKRREADNGKWSQPGMGWGPASPSPHHPRGGQ</sequence>
<dbReference type="PANTHER" id="PTHR12398:SF8">
    <property type="entry name" value="RIKEN CDNA 2810408A11 GENE"/>
    <property type="match status" value="1"/>
</dbReference>
<evidence type="ECO:0000256" key="3">
    <source>
        <dbReference type="SAM" id="MobiDB-lite"/>
    </source>
</evidence>
<accession>A0A3Q7PVS5</accession>
<reference evidence="5" key="2">
    <citation type="submission" date="2025-08" db="UniProtKB">
        <authorList>
            <consortium name="RefSeq"/>
        </authorList>
    </citation>
    <scope>IDENTIFICATION</scope>
    <source>
        <tissue evidence="5">Blood</tissue>
    </source>
</reference>
<reference key="1">
    <citation type="submission" date="2019-01" db="UniProtKB">
        <authorList>
            <consortium name="RefSeq"/>
        </authorList>
    </citation>
    <scope>IDENTIFICATION</scope>
</reference>
<evidence type="ECO:0000313" key="4">
    <source>
        <dbReference type="Proteomes" id="UP000286641"/>
    </source>
</evidence>
<dbReference type="Pfam" id="PF04979">
    <property type="entry name" value="IPP-2"/>
    <property type="match status" value="1"/>
</dbReference>
<dbReference type="InParanoid" id="A0A3Q7PVS5"/>
<feature type="compositionally biased region" description="Polar residues" evidence="3">
    <location>
        <begin position="400"/>
        <end position="412"/>
    </location>
</feature>
<keyword evidence="2" id="KW-0650">Protein phosphatase inhibitor</keyword>
<feature type="compositionally biased region" description="Acidic residues" evidence="3">
    <location>
        <begin position="386"/>
        <end position="396"/>
    </location>
</feature>
<name>A0A3Q7PVS5_CALUR</name>
<evidence type="ECO:0000256" key="2">
    <source>
        <dbReference type="ARBA" id="ARBA00023272"/>
    </source>
</evidence>
<dbReference type="GO" id="GO:0009966">
    <property type="term" value="P:regulation of signal transduction"/>
    <property type="evidence" value="ECO:0007669"/>
    <property type="project" value="InterPro"/>
</dbReference>
<dbReference type="Gene3D" id="6.10.250.1050">
    <property type="match status" value="1"/>
</dbReference>
<proteinExistence type="inferred from homology"/>
<evidence type="ECO:0000256" key="1">
    <source>
        <dbReference type="ARBA" id="ARBA00005472"/>
    </source>
</evidence>
<feature type="region of interest" description="Disordered" evidence="3">
    <location>
        <begin position="280"/>
        <end position="321"/>
    </location>
</feature>
<dbReference type="GO" id="GO:0004864">
    <property type="term" value="F:protein phosphatase inhibitor activity"/>
    <property type="evidence" value="ECO:0007669"/>
    <property type="project" value="UniProtKB-KW"/>
</dbReference>
<feature type="region of interest" description="Disordered" evidence="3">
    <location>
        <begin position="379"/>
        <end position="452"/>
    </location>
</feature>
<feature type="region of interest" description="Disordered" evidence="3">
    <location>
        <begin position="468"/>
        <end position="551"/>
    </location>
</feature>
<feature type="region of interest" description="Disordered" evidence="3">
    <location>
        <begin position="1"/>
        <end position="42"/>
    </location>
</feature>
<dbReference type="PANTHER" id="PTHR12398">
    <property type="entry name" value="PROTEIN PHOSPHATASE INHIBITOR"/>
    <property type="match status" value="1"/>
</dbReference>